<reference evidence="1 2" key="1">
    <citation type="submission" date="2016-10" db="EMBL/GenBank/DDBJ databases">
        <authorList>
            <person name="de Groot N.N."/>
        </authorList>
    </citation>
    <scope>NUCLEOTIDE SEQUENCE [LARGE SCALE GENOMIC DNA]</scope>
    <source>
        <strain evidence="1 2">DSM 19033</strain>
    </source>
</reference>
<evidence type="ECO:0000313" key="1">
    <source>
        <dbReference type="EMBL" id="SEA50977.1"/>
    </source>
</evidence>
<sequence>MNIPYIFNKNTLLAKGIYAIAIVKFIIFE</sequence>
<name>A0A1H4BSD0_9SPHI</name>
<dbReference type="AlphaFoldDB" id="A0A1H4BSD0"/>
<organism evidence="1 2">
    <name type="scientific">Pedobacter hartonius</name>
    <dbReference type="NCBI Taxonomy" id="425514"/>
    <lineage>
        <taxon>Bacteria</taxon>
        <taxon>Pseudomonadati</taxon>
        <taxon>Bacteroidota</taxon>
        <taxon>Sphingobacteriia</taxon>
        <taxon>Sphingobacteriales</taxon>
        <taxon>Sphingobacteriaceae</taxon>
        <taxon>Pedobacter</taxon>
    </lineage>
</organism>
<gene>
    <name evidence="1" type="ORF">SAMN05443550_103451</name>
</gene>
<dbReference type="EMBL" id="FNRA01000003">
    <property type="protein sequence ID" value="SEA50977.1"/>
    <property type="molecule type" value="Genomic_DNA"/>
</dbReference>
<keyword evidence="2" id="KW-1185">Reference proteome</keyword>
<proteinExistence type="predicted"/>
<protein>
    <submittedName>
        <fullName evidence="1">Uncharacterized protein</fullName>
    </submittedName>
</protein>
<dbReference type="Proteomes" id="UP000198850">
    <property type="component" value="Unassembled WGS sequence"/>
</dbReference>
<accession>A0A1H4BSD0</accession>
<evidence type="ECO:0000313" key="2">
    <source>
        <dbReference type="Proteomes" id="UP000198850"/>
    </source>
</evidence>